<dbReference type="OrthoDB" id="270930at2759"/>
<proteinExistence type="inferred from homology"/>
<dbReference type="FunCoup" id="C4R1T1">
    <property type="interactions" value="732"/>
</dbReference>
<dbReference type="GO" id="GO:0006888">
    <property type="term" value="P:endoplasmic reticulum to Golgi vesicle-mediated transport"/>
    <property type="evidence" value="ECO:0007669"/>
    <property type="project" value="UniProtKB-UniRule"/>
</dbReference>
<keyword evidence="6" id="KW-0931">ER-Golgi transport</keyword>
<dbReference type="OMA" id="QRHEGCR"/>
<evidence type="ECO:0000256" key="4">
    <source>
        <dbReference type="ARBA" id="ARBA00022989"/>
    </source>
</evidence>
<dbReference type="InterPro" id="IPR039542">
    <property type="entry name" value="Erv_N"/>
</dbReference>
<sequence length="401" mass="44736">MAKPKLLSLDAFAKTADDVKVKTTSGGVITLICLIVTLILVTNEYFDYQTVVIRPELVVDRDHAKKLDISLNVTFHHIPCELLAMDIMDITGDLQIDLLMSGFQKTRVVDGLAKETTELRVNEYKQENNKLTNSNNPYYCGSCYGALNQKDNENKPFDEKLCCNTCESVKKAYAKAGWAFYDGRNIEQCENEGYVQLVTSMVDEGCQVSGTAQINRVSGNLHFAPGSSLTSGSRHIHDLSLFEKYPDKFNFDHTVNHLSFGKTIDNQEMSTHPLDGYEAATGNKNHLYSYFLKVVATRYESMSGLKWDTNQFSATYHDRPLEGGRDSDHPNTLHASGGIPGAFFHFEISPLKIINREQYSKTRSAFALGVSASVAGVLTLGSVLDKTIWTADQILRQKKDL</sequence>
<keyword evidence="10" id="KW-1185">Reference proteome</keyword>
<dbReference type="InterPro" id="IPR045888">
    <property type="entry name" value="Erv"/>
</dbReference>
<dbReference type="GO" id="GO:0033116">
    <property type="term" value="C:endoplasmic reticulum-Golgi intermediate compartment membrane"/>
    <property type="evidence" value="ECO:0007669"/>
    <property type="project" value="UniProtKB-SubCell"/>
</dbReference>
<evidence type="ECO:0000256" key="2">
    <source>
        <dbReference type="ARBA" id="ARBA00005648"/>
    </source>
</evidence>
<dbReference type="STRING" id="644223.C4R1T1"/>
<dbReference type="GO" id="GO:0061852">
    <property type="term" value="C:retrograde transporter complex, Golgi to ER"/>
    <property type="evidence" value="ECO:0007669"/>
    <property type="project" value="EnsemblFungi"/>
</dbReference>
<dbReference type="eggNOG" id="KOG2667">
    <property type="taxonomic scope" value="Eukaryota"/>
</dbReference>
<keyword evidence="3 6" id="KW-0812">Transmembrane</keyword>
<feature type="domain" description="Endoplasmic reticulum vesicle transporter C-terminal" evidence="7">
    <location>
        <begin position="143"/>
        <end position="385"/>
    </location>
</feature>
<dbReference type="AlphaFoldDB" id="C4R1T1"/>
<feature type="transmembrane region" description="Helical" evidence="6">
    <location>
        <begin position="27"/>
        <end position="46"/>
    </location>
</feature>
<evidence type="ECO:0000313" key="10">
    <source>
        <dbReference type="Proteomes" id="UP000000314"/>
    </source>
</evidence>
<keyword evidence="6" id="KW-0256">Endoplasmic reticulum</keyword>
<dbReference type="EMBL" id="FN392320">
    <property type="protein sequence ID" value="CAY69455.1"/>
    <property type="molecule type" value="Genomic_DNA"/>
</dbReference>
<evidence type="ECO:0000313" key="9">
    <source>
        <dbReference type="EMBL" id="CAY69455.1"/>
    </source>
</evidence>
<dbReference type="GO" id="GO:0005789">
    <property type="term" value="C:endoplasmic reticulum membrane"/>
    <property type="evidence" value="ECO:0007669"/>
    <property type="project" value="UniProtKB-SubCell"/>
</dbReference>
<dbReference type="Proteomes" id="UP000000314">
    <property type="component" value="Chromosome 2"/>
</dbReference>
<name>C4R1T1_KOMPG</name>
<dbReference type="InParanoid" id="C4R1T1"/>
<evidence type="ECO:0000256" key="6">
    <source>
        <dbReference type="RuleBase" id="RU369013"/>
    </source>
</evidence>
<evidence type="ECO:0000256" key="1">
    <source>
        <dbReference type="ARBA" id="ARBA00004141"/>
    </source>
</evidence>
<dbReference type="RefSeq" id="XP_002491735.1">
    <property type="nucleotide sequence ID" value="XM_002491690.1"/>
</dbReference>
<dbReference type="Pfam" id="PF13850">
    <property type="entry name" value="ERGIC_N"/>
    <property type="match status" value="1"/>
</dbReference>
<feature type="domain" description="Endoplasmic reticulum vesicle transporter N-terminal" evidence="8">
    <location>
        <begin position="7"/>
        <end position="95"/>
    </location>
</feature>
<dbReference type="InterPro" id="IPR012936">
    <property type="entry name" value="Erv_C"/>
</dbReference>
<comment type="similarity">
    <text evidence="2 6">Belongs to the ERGIC family.</text>
</comment>
<dbReference type="GeneID" id="8198960"/>
<evidence type="ECO:0000259" key="7">
    <source>
        <dbReference type="Pfam" id="PF07970"/>
    </source>
</evidence>
<accession>C4R1T1</accession>
<evidence type="ECO:0000259" key="8">
    <source>
        <dbReference type="Pfam" id="PF13850"/>
    </source>
</evidence>
<keyword evidence="6" id="KW-0813">Transport</keyword>
<protein>
    <recommendedName>
        <fullName evidence="6">Endoplasmic reticulum-Golgi intermediate compartment protein</fullName>
    </recommendedName>
</protein>
<keyword evidence="6" id="KW-0333">Golgi apparatus</keyword>
<keyword evidence="5 6" id="KW-0472">Membrane</keyword>
<dbReference type="GO" id="GO:0030134">
    <property type="term" value="C:COPII-coated ER to Golgi transport vesicle"/>
    <property type="evidence" value="ECO:0007669"/>
    <property type="project" value="EnsemblFungi"/>
</dbReference>
<comment type="function">
    <text evidence="6">Plays a role in transport between endoplasmic reticulum and Golgi.</text>
</comment>
<dbReference type="GO" id="GO:0006890">
    <property type="term" value="P:retrograde vesicle-mediated transport, Golgi to endoplasmic reticulum"/>
    <property type="evidence" value="ECO:0007669"/>
    <property type="project" value="EnsemblFungi"/>
</dbReference>
<dbReference type="Pfam" id="PF07970">
    <property type="entry name" value="COPIIcoated_ERV"/>
    <property type="match status" value="1"/>
</dbReference>
<keyword evidence="4 6" id="KW-1133">Transmembrane helix</keyword>
<organism evidence="9 10">
    <name type="scientific">Komagataella phaffii (strain GS115 / ATCC 20864)</name>
    <name type="common">Yeast</name>
    <name type="synonym">Pichia pastoris</name>
    <dbReference type="NCBI Taxonomy" id="644223"/>
    <lineage>
        <taxon>Eukaryota</taxon>
        <taxon>Fungi</taxon>
        <taxon>Dikarya</taxon>
        <taxon>Ascomycota</taxon>
        <taxon>Saccharomycotina</taxon>
        <taxon>Pichiomycetes</taxon>
        <taxon>Pichiales</taxon>
        <taxon>Pichiaceae</taxon>
        <taxon>Komagataella</taxon>
    </lineage>
</organism>
<evidence type="ECO:0000256" key="3">
    <source>
        <dbReference type="ARBA" id="ARBA00022692"/>
    </source>
</evidence>
<reference evidence="9 10" key="1">
    <citation type="journal article" date="2009" name="Nat. Biotechnol.">
        <title>Genome sequence of the recombinant protein production host Pichia pastoris.</title>
        <authorList>
            <person name="De Schutter K."/>
            <person name="Lin Y.C."/>
            <person name="Tiels P."/>
            <person name="Van Hecke A."/>
            <person name="Glinka S."/>
            <person name="Weber-Lehmann J."/>
            <person name="Rouze P."/>
            <person name="Van de Peer Y."/>
            <person name="Callewaert N."/>
        </authorList>
    </citation>
    <scope>NUCLEOTIDE SEQUENCE [LARGE SCALE GENOMIC DNA]</scope>
    <source>
        <strain evidence="10">GS115 / ATCC 20864</strain>
    </source>
</reference>
<comment type="subcellular location">
    <subcellularLocation>
        <location evidence="6">Endoplasmic reticulum membrane</location>
        <topology evidence="6">Multi-pass membrane protein</topology>
    </subcellularLocation>
    <subcellularLocation>
        <location evidence="6">Endoplasmic reticulum-Golgi intermediate compartment membrane</location>
        <topology evidence="6">Multi-pass membrane protein</topology>
    </subcellularLocation>
    <subcellularLocation>
        <location evidence="6">Golgi apparatus membrane</location>
        <topology evidence="6">Multi-pass membrane protein</topology>
    </subcellularLocation>
    <subcellularLocation>
        <location evidence="1">Membrane</location>
        <topology evidence="1">Multi-pass membrane protein</topology>
    </subcellularLocation>
</comment>
<evidence type="ECO:0000256" key="5">
    <source>
        <dbReference type="ARBA" id="ARBA00023136"/>
    </source>
</evidence>
<dbReference type="HOGENOM" id="CLU_034705_1_0_1"/>
<dbReference type="PANTHER" id="PTHR10984">
    <property type="entry name" value="ENDOPLASMIC RETICULUM-GOLGI INTERMEDIATE COMPARTMENT PROTEIN"/>
    <property type="match status" value="1"/>
</dbReference>
<dbReference type="PANTHER" id="PTHR10984:SF25">
    <property type="entry name" value="ENDOPLASMIC RETICULUM-GOLGI INTERMEDIATE COMPARTMENT PROTEIN 3"/>
    <property type="match status" value="1"/>
</dbReference>
<dbReference type="GO" id="GO:0000139">
    <property type="term" value="C:Golgi membrane"/>
    <property type="evidence" value="ECO:0007669"/>
    <property type="project" value="UniProtKB-SubCell"/>
</dbReference>
<gene>
    <name evidence="9" type="ordered locus">PAS_chr2-1_0796</name>
</gene>
<dbReference type="KEGG" id="ppa:PAS_chr2-1_0796"/>
<comment type="caution">
    <text evidence="6">Lacks conserved residue(s) required for the propagation of feature annotation.</text>
</comment>